<dbReference type="PANTHER" id="PTHR31691">
    <property type="entry name" value="ROTATIN"/>
    <property type="match status" value="1"/>
</dbReference>
<organism evidence="2 3">
    <name type="scientific">Meganyctiphanes norvegica</name>
    <name type="common">Northern krill</name>
    <name type="synonym">Thysanopoda norvegica</name>
    <dbReference type="NCBI Taxonomy" id="48144"/>
    <lineage>
        <taxon>Eukaryota</taxon>
        <taxon>Metazoa</taxon>
        <taxon>Ecdysozoa</taxon>
        <taxon>Arthropoda</taxon>
        <taxon>Crustacea</taxon>
        <taxon>Multicrustacea</taxon>
        <taxon>Malacostraca</taxon>
        <taxon>Eumalacostraca</taxon>
        <taxon>Eucarida</taxon>
        <taxon>Euphausiacea</taxon>
        <taxon>Euphausiidae</taxon>
        <taxon>Meganyctiphanes</taxon>
    </lineage>
</organism>
<dbReference type="PANTHER" id="PTHR31691:SF1">
    <property type="entry name" value="ROTATIN"/>
    <property type="match status" value="1"/>
</dbReference>
<gene>
    <name evidence="2" type="ORF">MNOR_LOCUS34155</name>
</gene>
<accession>A0AAV2SB02</accession>
<evidence type="ECO:0000313" key="3">
    <source>
        <dbReference type="Proteomes" id="UP001497623"/>
    </source>
</evidence>
<dbReference type="InterPro" id="IPR029249">
    <property type="entry name" value="Rotatin_N"/>
</dbReference>
<reference evidence="2 3" key="1">
    <citation type="submission" date="2024-05" db="EMBL/GenBank/DDBJ databases">
        <authorList>
            <person name="Wallberg A."/>
        </authorList>
    </citation>
    <scope>NUCLEOTIDE SEQUENCE [LARGE SCALE GENOMIC DNA]</scope>
</reference>
<dbReference type="Proteomes" id="UP001497623">
    <property type="component" value="Unassembled WGS sequence"/>
</dbReference>
<dbReference type="AlphaFoldDB" id="A0AAV2SB02"/>
<feature type="domain" description="Rotatin N-terminal" evidence="1">
    <location>
        <begin position="13"/>
        <end position="106"/>
    </location>
</feature>
<evidence type="ECO:0000313" key="2">
    <source>
        <dbReference type="EMBL" id="CAL4171549.1"/>
    </source>
</evidence>
<dbReference type="GO" id="GO:0036064">
    <property type="term" value="C:ciliary basal body"/>
    <property type="evidence" value="ECO:0007669"/>
    <property type="project" value="InterPro"/>
</dbReference>
<dbReference type="GO" id="GO:0032053">
    <property type="term" value="P:ciliary basal body organization"/>
    <property type="evidence" value="ECO:0007669"/>
    <property type="project" value="TreeGrafter"/>
</dbReference>
<comment type="caution">
    <text evidence="2">The sequence shown here is derived from an EMBL/GenBank/DDBJ whole genome shotgun (WGS) entry which is preliminary data.</text>
</comment>
<dbReference type="InterPro" id="IPR016024">
    <property type="entry name" value="ARM-type_fold"/>
</dbReference>
<proteinExistence type="predicted"/>
<dbReference type="GO" id="GO:0007099">
    <property type="term" value="P:centriole replication"/>
    <property type="evidence" value="ECO:0007669"/>
    <property type="project" value="TreeGrafter"/>
</dbReference>
<dbReference type="EMBL" id="CAXKWB010051618">
    <property type="protein sequence ID" value="CAL4171549.1"/>
    <property type="molecule type" value="Genomic_DNA"/>
</dbReference>
<dbReference type="Pfam" id="PF14726">
    <property type="entry name" value="RTTN_N"/>
    <property type="match status" value="1"/>
</dbReference>
<protein>
    <recommendedName>
        <fullName evidence="1">Rotatin N-terminal domain-containing protein</fullName>
    </recommendedName>
</protein>
<keyword evidence="3" id="KW-1185">Reference proteome</keyword>
<dbReference type="GO" id="GO:0005814">
    <property type="term" value="C:centriole"/>
    <property type="evidence" value="ECO:0007669"/>
    <property type="project" value="TreeGrafter"/>
</dbReference>
<name>A0AAV2SB02_MEGNR</name>
<dbReference type="InterPro" id="IPR030791">
    <property type="entry name" value="Rotatin"/>
</dbReference>
<sequence length="214" mass="24524">MNTQKKLGHPISEIRVRALNSLSQKVKCKLVTSQQLSCVNELLPNLLKILNQGPQALWKNCIYLLTYVCQDAISKKKFQSLGGLSILCSVQNIASVDLLPAVKDLLFAAQDLEGETHSDEKDYKVNDYLTTNNKNNFNNSETKPSIEEKYGPRYQTLSEDLQSNYESVEDSCLEETIDHAYNEDPQCQPITFTVFPWLLSGHIVWRLPWWERKK</sequence>
<dbReference type="GO" id="GO:0005813">
    <property type="term" value="C:centrosome"/>
    <property type="evidence" value="ECO:0007669"/>
    <property type="project" value="InterPro"/>
</dbReference>
<dbReference type="GO" id="GO:0010457">
    <property type="term" value="P:centriole-centriole cohesion"/>
    <property type="evidence" value="ECO:0007669"/>
    <property type="project" value="TreeGrafter"/>
</dbReference>
<evidence type="ECO:0000259" key="1">
    <source>
        <dbReference type="Pfam" id="PF14726"/>
    </source>
</evidence>
<dbReference type="SUPFAM" id="SSF48371">
    <property type="entry name" value="ARM repeat"/>
    <property type="match status" value="1"/>
</dbReference>